<dbReference type="PANTHER" id="PTHR34609">
    <property type="entry name" value="GEO08273P1-RELATED"/>
    <property type="match status" value="1"/>
</dbReference>
<reference evidence="9 10" key="1">
    <citation type="journal article" date="2019" name="Proc. Natl. Acad. Sci. U.S.A.">
        <title>Regulatory changes in pterin and carotenoid genes underlie balanced color polymorphisms in the wall lizard.</title>
        <authorList>
            <person name="Andrade P."/>
            <person name="Pinho C."/>
            <person name="Perez I de Lanuza G."/>
            <person name="Afonso S."/>
            <person name="Brejcha J."/>
            <person name="Rubin C.J."/>
            <person name="Wallerman O."/>
            <person name="Pereira P."/>
            <person name="Sabatino S.J."/>
            <person name="Bellati A."/>
            <person name="Pellitteri-Rosa D."/>
            <person name="Bosakova Z."/>
            <person name="Bunikis I."/>
            <person name="Carretero M.A."/>
            <person name="Feiner N."/>
            <person name="Marsik P."/>
            <person name="Pauperio F."/>
            <person name="Salvi D."/>
            <person name="Soler L."/>
            <person name="While G.M."/>
            <person name="Uller T."/>
            <person name="Font E."/>
            <person name="Andersson L."/>
            <person name="Carneiro M."/>
        </authorList>
    </citation>
    <scope>NUCLEOTIDE SEQUENCE</scope>
</reference>
<evidence type="ECO:0000256" key="4">
    <source>
        <dbReference type="ARBA" id="ARBA00023136"/>
    </source>
</evidence>
<dbReference type="Proteomes" id="UP000472272">
    <property type="component" value="Chromosome 8"/>
</dbReference>
<dbReference type="AlphaFoldDB" id="A0A670ILS9"/>
<accession>A0A670ILS9</accession>
<gene>
    <name evidence="9" type="primary">MARVELD3</name>
</gene>
<feature type="domain" description="MARVEL" evidence="8">
    <location>
        <begin position="74"/>
        <end position="267"/>
    </location>
</feature>
<evidence type="ECO:0000313" key="9">
    <source>
        <dbReference type="Ensembl" id="ENSPMRP00000012646.1"/>
    </source>
</evidence>
<dbReference type="PROSITE" id="PS51225">
    <property type="entry name" value="MARVEL"/>
    <property type="match status" value="1"/>
</dbReference>
<evidence type="ECO:0000256" key="5">
    <source>
        <dbReference type="PROSITE-ProRule" id="PRU00581"/>
    </source>
</evidence>
<dbReference type="GO" id="GO:0005923">
    <property type="term" value="C:bicellular tight junction"/>
    <property type="evidence" value="ECO:0007669"/>
    <property type="project" value="Ensembl"/>
</dbReference>
<dbReference type="GO" id="GO:0050680">
    <property type="term" value="P:negative regulation of epithelial cell proliferation"/>
    <property type="evidence" value="ECO:0007669"/>
    <property type="project" value="Ensembl"/>
</dbReference>
<dbReference type="GO" id="GO:0070830">
    <property type="term" value="P:bicellular tight junction assembly"/>
    <property type="evidence" value="ECO:0007669"/>
    <property type="project" value="Ensembl"/>
</dbReference>
<organism evidence="9 10">
    <name type="scientific">Podarcis muralis</name>
    <name type="common">Wall lizard</name>
    <name type="synonym">Lacerta muralis</name>
    <dbReference type="NCBI Taxonomy" id="64176"/>
    <lineage>
        <taxon>Eukaryota</taxon>
        <taxon>Metazoa</taxon>
        <taxon>Chordata</taxon>
        <taxon>Craniata</taxon>
        <taxon>Vertebrata</taxon>
        <taxon>Euteleostomi</taxon>
        <taxon>Lepidosauria</taxon>
        <taxon>Squamata</taxon>
        <taxon>Bifurcata</taxon>
        <taxon>Unidentata</taxon>
        <taxon>Episquamata</taxon>
        <taxon>Laterata</taxon>
        <taxon>Lacertibaenia</taxon>
        <taxon>Lacertidae</taxon>
        <taxon>Podarcis</taxon>
    </lineage>
</organism>
<dbReference type="GO" id="GO:1902414">
    <property type="term" value="P:protein localization to cell junction"/>
    <property type="evidence" value="ECO:0007669"/>
    <property type="project" value="Ensembl"/>
</dbReference>
<dbReference type="InterPro" id="IPR053077">
    <property type="entry name" value="MARVEL_domain_protein_3"/>
</dbReference>
<feature type="compositionally biased region" description="Low complexity" evidence="6">
    <location>
        <begin position="27"/>
        <end position="38"/>
    </location>
</feature>
<proteinExistence type="predicted"/>
<protein>
    <submittedName>
        <fullName evidence="9">MARVEL domain containing 3</fullName>
    </submittedName>
</protein>
<evidence type="ECO:0000256" key="1">
    <source>
        <dbReference type="ARBA" id="ARBA00004141"/>
    </source>
</evidence>
<evidence type="ECO:0000256" key="3">
    <source>
        <dbReference type="ARBA" id="ARBA00022989"/>
    </source>
</evidence>
<evidence type="ECO:0000256" key="6">
    <source>
        <dbReference type="SAM" id="MobiDB-lite"/>
    </source>
</evidence>
<dbReference type="GO" id="GO:0046329">
    <property type="term" value="P:negative regulation of JNK cascade"/>
    <property type="evidence" value="ECO:0007669"/>
    <property type="project" value="Ensembl"/>
</dbReference>
<dbReference type="PANTHER" id="PTHR34609:SF17">
    <property type="entry name" value="GEO08273P1-RELATED"/>
    <property type="match status" value="1"/>
</dbReference>
<dbReference type="GeneTree" id="ENSGT00950000183102"/>
<dbReference type="Ensembl" id="ENSPMRT00000013508.1">
    <property type="protein sequence ID" value="ENSPMRP00000012646.1"/>
    <property type="gene ID" value="ENSPMRG00000008464.1"/>
</dbReference>
<reference evidence="9" key="3">
    <citation type="submission" date="2025-09" db="UniProtKB">
        <authorList>
            <consortium name="Ensembl"/>
        </authorList>
    </citation>
    <scope>IDENTIFICATION</scope>
</reference>
<comment type="subcellular location">
    <subcellularLocation>
        <location evidence="1">Membrane</location>
        <topology evidence="1">Multi-pass membrane protein</topology>
    </subcellularLocation>
</comment>
<keyword evidence="4 5" id="KW-0472">Membrane</keyword>
<keyword evidence="10" id="KW-1185">Reference proteome</keyword>
<dbReference type="GO" id="GO:0010633">
    <property type="term" value="P:negative regulation of epithelial cell migration"/>
    <property type="evidence" value="ECO:0007669"/>
    <property type="project" value="Ensembl"/>
</dbReference>
<feature type="transmembrane region" description="Helical" evidence="7">
    <location>
        <begin position="242"/>
        <end position="263"/>
    </location>
</feature>
<dbReference type="OMA" id="YTHNRDY"/>
<dbReference type="GO" id="GO:0031435">
    <property type="term" value="F:mitogen-activated protein kinase kinase kinase binding"/>
    <property type="evidence" value="ECO:0007669"/>
    <property type="project" value="Ensembl"/>
</dbReference>
<dbReference type="GO" id="GO:0016020">
    <property type="term" value="C:membrane"/>
    <property type="evidence" value="ECO:0007669"/>
    <property type="project" value="UniProtKB-SubCell"/>
</dbReference>
<keyword evidence="2 5" id="KW-0812">Transmembrane</keyword>
<evidence type="ECO:0000313" key="10">
    <source>
        <dbReference type="Proteomes" id="UP000472272"/>
    </source>
</evidence>
<sequence length="283" mass="30718">MADAGRRPGKPRDWRHDRPAVVAVGEQPWPWRQQQQHQQQHRPPPSRGTTLASLDAPAEARGGGGLLDKALCRALCTARACCQQLQLLLCMLIVICSSVSYNSTGGYTGLFSLGSIYYYQYGGAYSGLSGADGEKAQQLDAQFHQLKVPPAQVAMAVGGALMAFACFQIVASLFRVPWHCPAWLIAEAILDVAIAIGLVPALYFYYHRLHEIYASSLCKERENLYQSKGYRGFGCSLHGAEIAVGFFAGAAIVAFAVAVVLAVRGFKIVRTLQAKPSSHSYEP</sequence>
<dbReference type="InterPro" id="IPR008253">
    <property type="entry name" value="Marvel"/>
</dbReference>
<evidence type="ECO:0000256" key="2">
    <source>
        <dbReference type="ARBA" id="ARBA00022692"/>
    </source>
</evidence>
<dbReference type="GO" id="GO:0031410">
    <property type="term" value="C:cytoplasmic vesicle"/>
    <property type="evidence" value="ECO:0007669"/>
    <property type="project" value="Ensembl"/>
</dbReference>
<feature type="transmembrane region" description="Helical" evidence="7">
    <location>
        <begin position="85"/>
        <end position="103"/>
    </location>
</feature>
<feature type="transmembrane region" description="Helical" evidence="7">
    <location>
        <begin position="188"/>
        <end position="206"/>
    </location>
</feature>
<evidence type="ECO:0000259" key="8">
    <source>
        <dbReference type="PROSITE" id="PS51225"/>
    </source>
</evidence>
<feature type="transmembrane region" description="Helical" evidence="7">
    <location>
        <begin position="153"/>
        <end position="176"/>
    </location>
</feature>
<name>A0A670ILS9_PODMU</name>
<dbReference type="GO" id="GO:0006970">
    <property type="term" value="P:response to osmotic stress"/>
    <property type="evidence" value="ECO:0007669"/>
    <property type="project" value="Ensembl"/>
</dbReference>
<evidence type="ECO:0000256" key="7">
    <source>
        <dbReference type="SAM" id="Phobius"/>
    </source>
</evidence>
<keyword evidence="3 7" id="KW-1133">Transmembrane helix</keyword>
<reference evidence="9" key="2">
    <citation type="submission" date="2025-08" db="UniProtKB">
        <authorList>
            <consortium name="Ensembl"/>
        </authorList>
    </citation>
    <scope>IDENTIFICATION</scope>
</reference>
<feature type="region of interest" description="Disordered" evidence="6">
    <location>
        <begin position="25"/>
        <end position="52"/>
    </location>
</feature>